<feature type="region of interest" description="Disordered" evidence="1">
    <location>
        <begin position="59"/>
        <end position="104"/>
    </location>
</feature>
<organism evidence="2 3">
    <name type="scientific">Rangifer tarandus platyrhynchus</name>
    <name type="common">Svalbard reindeer</name>
    <dbReference type="NCBI Taxonomy" id="3082113"/>
    <lineage>
        <taxon>Eukaryota</taxon>
        <taxon>Metazoa</taxon>
        <taxon>Chordata</taxon>
        <taxon>Craniata</taxon>
        <taxon>Vertebrata</taxon>
        <taxon>Euteleostomi</taxon>
        <taxon>Mammalia</taxon>
        <taxon>Eutheria</taxon>
        <taxon>Laurasiatheria</taxon>
        <taxon>Artiodactyla</taxon>
        <taxon>Ruminantia</taxon>
        <taxon>Pecora</taxon>
        <taxon>Cervidae</taxon>
        <taxon>Odocoileinae</taxon>
        <taxon>Rangifer</taxon>
    </lineage>
</organism>
<proteinExistence type="predicted"/>
<feature type="region of interest" description="Disordered" evidence="1">
    <location>
        <begin position="1"/>
        <end position="42"/>
    </location>
</feature>
<sequence length="189" mass="19826">MEEGQGPTVSERQGLLAPRPHPPLSLGKEGRRRGPRGAMTSEAVCTMAPLRAGHEMDSWLPSRQSQCHPAPRRSPPRAPPCGRGWGGHRGATAGIVPRPSLGGGAGAPRALSFPVWRVGTLPGGAGQSPPAQKTRGHGGLQGSLQEEGAVGRPRPEPEALLSPPPSILGFWAEVSWLIWVPISGRLSCH</sequence>
<protein>
    <submittedName>
        <fullName evidence="2">Uncharacterized protein</fullName>
    </submittedName>
</protein>
<evidence type="ECO:0000256" key="1">
    <source>
        <dbReference type="SAM" id="MobiDB-lite"/>
    </source>
</evidence>
<accession>A0ABN8Z0L5</accession>
<evidence type="ECO:0000313" key="3">
    <source>
        <dbReference type="Proteomes" id="UP001176941"/>
    </source>
</evidence>
<gene>
    <name evidence="2" type="ORF">MRATA1EN1_LOCUS16354</name>
</gene>
<dbReference type="Proteomes" id="UP001176941">
    <property type="component" value="Chromosome 26"/>
</dbReference>
<feature type="region of interest" description="Disordered" evidence="1">
    <location>
        <begin position="121"/>
        <end position="160"/>
    </location>
</feature>
<name>A0ABN8Z0L5_RANTA</name>
<keyword evidence="3" id="KW-1185">Reference proteome</keyword>
<evidence type="ECO:0000313" key="2">
    <source>
        <dbReference type="EMBL" id="CAI9167392.1"/>
    </source>
</evidence>
<reference evidence="2" key="1">
    <citation type="submission" date="2023-04" db="EMBL/GenBank/DDBJ databases">
        <authorList>
            <consortium name="ELIXIR-Norway"/>
        </authorList>
    </citation>
    <scope>NUCLEOTIDE SEQUENCE [LARGE SCALE GENOMIC DNA]</scope>
</reference>
<dbReference type="EMBL" id="OX459962">
    <property type="protein sequence ID" value="CAI9167392.1"/>
    <property type="molecule type" value="Genomic_DNA"/>
</dbReference>